<accession>A0ACB8AA19</accession>
<evidence type="ECO:0000313" key="1">
    <source>
        <dbReference type="EMBL" id="KAH7910326.1"/>
    </source>
</evidence>
<organism evidence="1 2">
    <name type="scientific">Hygrophoropsis aurantiaca</name>
    <dbReference type="NCBI Taxonomy" id="72124"/>
    <lineage>
        <taxon>Eukaryota</taxon>
        <taxon>Fungi</taxon>
        <taxon>Dikarya</taxon>
        <taxon>Basidiomycota</taxon>
        <taxon>Agaricomycotina</taxon>
        <taxon>Agaricomycetes</taxon>
        <taxon>Agaricomycetidae</taxon>
        <taxon>Boletales</taxon>
        <taxon>Coniophorineae</taxon>
        <taxon>Hygrophoropsidaceae</taxon>
        <taxon>Hygrophoropsis</taxon>
    </lineage>
</organism>
<evidence type="ECO:0000313" key="2">
    <source>
        <dbReference type="Proteomes" id="UP000790377"/>
    </source>
</evidence>
<comment type="caution">
    <text evidence="1">The sequence shown here is derived from an EMBL/GenBank/DDBJ whole genome shotgun (WGS) entry which is preliminary data.</text>
</comment>
<proteinExistence type="predicted"/>
<keyword evidence="2" id="KW-1185">Reference proteome</keyword>
<dbReference type="Proteomes" id="UP000790377">
    <property type="component" value="Unassembled WGS sequence"/>
</dbReference>
<gene>
    <name evidence="1" type="ORF">BJ138DRAFT_1101953</name>
</gene>
<protein>
    <submittedName>
        <fullName evidence="1">Uncharacterized protein</fullName>
    </submittedName>
</protein>
<reference evidence="1" key="1">
    <citation type="journal article" date="2021" name="New Phytol.">
        <title>Evolutionary innovations through gain and loss of genes in the ectomycorrhizal Boletales.</title>
        <authorList>
            <person name="Wu G."/>
            <person name="Miyauchi S."/>
            <person name="Morin E."/>
            <person name="Kuo A."/>
            <person name="Drula E."/>
            <person name="Varga T."/>
            <person name="Kohler A."/>
            <person name="Feng B."/>
            <person name="Cao Y."/>
            <person name="Lipzen A."/>
            <person name="Daum C."/>
            <person name="Hundley H."/>
            <person name="Pangilinan J."/>
            <person name="Johnson J."/>
            <person name="Barry K."/>
            <person name="LaButti K."/>
            <person name="Ng V."/>
            <person name="Ahrendt S."/>
            <person name="Min B."/>
            <person name="Choi I.G."/>
            <person name="Park H."/>
            <person name="Plett J.M."/>
            <person name="Magnuson J."/>
            <person name="Spatafora J.W."/>
            <person name="Nagy L.G."/>
            <person name="Henrissat B."/>
            <person name="Grigoriev I.V."/>
            <person name="Yang Z.L."/>
            <person name="Xu J."/>
            <person name="Martin F.M."/>
        </authorList>
    </citation>
    <scope>NUCLEOTIDE SEQUENCE</scope>
    <source>
        <strain evidence="1">ATCC 28755</strain>
    </source>
</reference>
<dbReference type="EMBL" id="MU267718">
    <property type="protein sequence ID" value="KAH7910326.1"/>
    <property type="molecule type" value="Genomic_DNA"/>
</dbReference>
<name>A0ACB8AA19_9AGAM</name>
<sequence>MVSDHKPILISTSRSFTTLDTLPIDVLYHIIGFMPVLDIVRFRQTSLFFREVTGARAIWREAYRATSLPRDPGPFLHQSTATLKDSLIKSAKIARNWAPNEPIPTATRTFQDDRYYSNRRLFMGRWFMGIQEAQHINCTDLDSASGEVTPRVIYSCEGGPWIKYHAYLSTTSPKGHVLKFAVVHEAGPYENNHPRQQVIKIFRIDDDEGAVPALELMRSYSISWPYKVTVTCTIGPRLLVVAGDINDQPLYIDLETFQTYEVFLPPVKTEYSQTFIPSATQLLVIRNTYSLDSESENNNTIIYSTVFNVFAIPPSGTKIAQSTLQMSHQGHHPNIINYISLLYDPCIESGQHESCMLLHAIVNEDSEKHPFRGIVRISMSPDNSSIACDIQNISPMTTDDKAPSLCIQFADGCSGSSRGVQVRDTEDGIRLDMYALTLLDDFKVEYLVSSNVFLGGMYTGEWVVGVDGLRGRVLLSTEGTNLDVFTVLDFA</sequence>